<feature type="chain" id="PRO_5045515076" evidence="3">
    <location>
        <begin position="24"/>
        <end position="245"/>
    </location>
</feature>
<name>A0ABR0SBI0_9HYPO</name>
<dbReference type="Proteomes" id="UP001338125">
    <property type="component" value="Unassembled WGS sequence"/>
</dbReference>
<evidence type="ECO:0000313" key="5">
    <source>
        <dbReference type="EMBL" id="KAK5989515.1"/>
    </source>
</evidence>
<comment type="caution">
    <text evidence="5">The sequence shown here is derived from an EMBL/GenBank/DDBJ whole genome shotgun (WGS) entry which is preliminary data.</text>
</comment>
<organism evidence="5 6">
    <name type="scientific">Cladobotryum mycophilum</name>
    <dbReference type="NCBI Taxonomy" id="491253"/>
    <lineage>
        <taxon>Eukaryota</taxon>
        <taxon>Fungi</taxon>
        <taxon>Dikarya</taxon>
        <taxon>Ascomycota</taxon>
        <taxon>Pezizomycotina</taxon>
        <taxon>Sordariomycetes</taxon>
        <taxon>Hypocreomycetidae</taxon>
        <taxon>Hypocreales</taxon>
        <taxon>Hypocreaceae</taxon>
        <taxon>Cladobotryum</taxon>
    </lineage>
</organism>
<dbReference type="SUPFAM" id="SSF50494">
    <property type="entry name" value="Trypsin-like serine proteases"/>
    <property type="match status" value="1"/>
</dbReference>
<sequence length="245" mass="25084">MQLVNSFAQLALAAVVAVPPVAAIVGGSNAAPGQFPFVVSVQKAAHICGGTLINSRQILTGASCVNGSSTTDIKVRAGSIEQGSGGMMVQVQKIRVHPGYEQRTAANNVAILDLATPLSNIKPASLPLASATPRLGSAVTVVGWGTIRPGTSMIAADLRYTTVSVIDSGICQQHYSGHPESGSDEFCVGVENNGKSSCSRDTGGPVLQGETVVGVISLWNGCGMAADVDMAVGPYLAWINENAIH</sequence>
<dbReference type="EMBL" id="JAVFKD010000015">
    <property type="protein sequence ID" value="KAK5989515.1"/>
    <property type="molecule type" value="Genomic_DNA"/>
</dbReference>
<gene>
    <name evidence="5" type="ORF">PT974_11042</name>
</gene>
<dbReference type="SMART" id="SM00020">
    <property type="entry name" value="Tryp_SPc"/>
    <property type="match status" value="1"/>
</dbReference>
<evidence type="ECO:0000313" key="6">
    <source>
        <dbReference type="Proteomes" id="UP001338125"/>
    </source>
</evidence>
<dbReference type="CDD" id="cd00190">
    <property type="entry name" value="Tryp_SPc"/>
    <property type="match status" value="1"/>
</dbReference>
<evidence type="ECO:0000256" key="2">
    <source>
        <dbReference type="ARBA" id="ARBA00023157"/>
    </source>
</evidence>
<comment type="similarity">
    <text evidence="1">Belongs to the peptidase S1 family.</text>
</comment>
<keyword evidence="3" id="KW-0732">Signal</keyword>
<dbReference type="PANTHER" id="PTHR24276">
    <property type="entry name" value="POLYSERASE-RELATED"/>
    <property type="match status" value="1"/>
</dbReference>
<proteinExistence type="inferred from homology"/>
<feature type="signal peptide" evidence="3">
    <location>
        <begin position="1"/>
        <end position="23"/>
    </location>
</feature>
<dbReference type="InterPro" id="IPR001314">
    <property type="entry name" value="Peptidase_S1A"/>
</dbReference>
<keyword evidence="2" id="KW-1015">Disulfide bond</keyword>
<reference evidence="5 6" key="1">
    <citation type="submission" date="2024-01" db="EMBL/GenBank/DDBJ databases">
        <title>Complete genome of Cladobotryum mycophilum ATHUM6906.</title>
        <authorList>
            <person name="Christinaki A.C."/>
            <person name="Myridakis A.I."/>
            <person name="Kouvelis V.N."/>
        </authorList>
    </citation>
    <scope>NUCLEOTIDE SEQUENCE [LARGE SCALE GENOMIC DNA]</scope>
    <source>
        <strain evidence="5 6">ATHUM6906</strain>
    </source>
</reference>
<dbReference type="InterPro" id="IPR050430">
    <property type="entry name" value="Peptidase_S1"/>
</dbReference>
<dbReference type="InterPro" id="IPR001254">
    <property type="entry name" value="Trypsin_dom"/>
</dbReference>
<dbReference type="PROSITE" id="PS50240">
    <property type="entry name" value="TRYPSIN_DOM"/>
    <property type="match status" value="1"/>
</dbReference>
<evidence type="ECO:0000259" key="4">
    <source>
        <dbReference type="PROSITE" id="PS50240"/>
    </source>
</evidence>
<accession>A0ABR0SBI0</accession>
<dbReference type="InterPro" id="IPR009003">
    <property type="entry name" value="Peptidase_S1_PA"/>
</dbReference>
<dbReference type="PRINTS" id="PR00722">
    <property type="entry name" value="CHYMOTRYPSIN"/>
</dbReference>
<evidence type="ECO:0000256" key="3">
    <source>
        <dbReference type="SAM" id="SignalP"/>
    </source>
</evidence>
<evidence type="ECO:0000256" key="1">
    <source>
        <dbReference type="ARBA" id="ARBA00007664"/>
    </source>
</evidence>
<dbReference type="Pfam" id="PF00089">
    <property type="entry name" value="Trypsin"/>
    <property type="match status" value="1"/>
</dbReference>
<dbReference type="Gene3D" id="2.40.10.10">
    <property type="entry name" value="Trypsin-like serine proteases"/>
    <property type="match status" value="1"/>
</dbReference>
<keyword evidence="6" id="KW-1185">Reference proteome</keyword>
<feature type="domain" description="Peptidase S1" evidence="4">
    <location>
        <begin position="24"/>
        <end position="244"/>
    </location>
</feature>
<dbReference type="PANTHER" id="PTHR24276:SF98">
    <property type="entry name" value="FI18310P1-RELATED"/>
    <property type="match status" value="1"/>
</dbReference>
<protein>
    <submittedName>
        <fullName evidence="5">Trypsin Blo t 3</fullName>
    </submittedName>
</protein>
<dbReference type="InterPro" id="IPR043504">
    <property type="entry name" value="Peptidase_S1_PA_chymotrypsin"/>
</dbReference>